<sequence>MHLYIVTHLAGAFALCFAVDSAAAMVTALVTSGTVDRMSVCSLSTLGGALEVQKEHVSSLGYANEHMVLAHVTNRLYTIMSTLQCPRIIPMPPLKGTDDSNPITLTPAKPSIPECSFNTPGKTVSPVILLKPPRLYGLGHNNGHTPYGSRLNQRLGIAGFRTGFKMCQVDLELTMETMMYRNLIYFYEKY</sequence>
<keyword evidence="3" id="KW-0813">Transport</keyword>
<dbReference type="EMBL" id="CAJHUB010000672">
    <property type="protein sequence ID" value="CAD7673998.1"/>
    <property type="molecule type" value="Genomic_DNA"/>
</dbReference>
<dbReference type="GO" id="GO:0006829">
    <property type="term" value="P:zinc ion transport"/>
    <property type="evidence" value="ECO:0007669"/>
    <property type="project" value="UniProtKB-KW"/>
</dbReference>
<keyword evidence="7" id="KW-0732">Signal</keyword>
<dbReference type="InterPro" id="IPR052005">
    <property type="entry name" value="CDF_SLC30A"/>
</dbReference>
<dbReference type="Proteomes" id="UP000645828">
    <property type="component" value="Unassembled WGS sequence"/>
</dbReference>
<reference evidence="8" key="1">
    <citation type="submission" date="2020-12" db="EMBL/GenBank/DDBJ databases">
        <authorList>
            <consortium name="Molecular Ecology Group"/>
        </authorList>
    </citation>
    <scope>NUCLEOTIDE SEQUENCE</scope>
    <source>
        <strain evidence="8">TBG_1078</strain>
    </source>
</reference>
<dbReference type="GO" id="GO:0005794">
    <property type="term" value="C:Golgi apparatus"/>
    <property type="evidence" value="ECO:0007669"/>
    <property type="project" value="TreeGrafter"/>
</dbReference>
<evidence type="ECO:0000256" key="4">
    <source>
        <dbReference type="ARBA" id="ARBA00022833"/>
    </source>
</evidence>
<dbReference type="PANTHER" id="PTHR46531:SF1">
    <property type="entry name" value="ZINC TRANSPORTER 6"/>
    <property type="match status" value="1"/>
</dbReference>
<evidence type="ECO:0000256" key="1">
    <source>
        <dbReference type="ARBA" id="ARBA00004127"/>
    </source>
</evidence>
<protein>
    <submittedName>
        <fullName evidence="8">(raccoon dog) hypothetical protein</fullName>
    </submittedName>
</protein>
<keyword evidence="6" id="KW-0406">Ion transport</keyword>
<evidence type="ECO:0000256" key="3">
    <source>
        <dbReference type="ARBA" id="ARBA00022448"/>
    </source>
</evidence>
<organism evidence="8 9">
    <name type="scientific">Nyctereutes procyonoides</name>
    <name type="common">Raccoon dog</name>
    <name type="synonym">Canis procyonoides</name>
    <dbReference type="NCBI Taxonomy" id="34880"/>
    <lineage>
        <taxon>Eukaryota</taxon>
        <taxon>Metazoa</taxon>
        <taxon>Chordata</taxon>
        <taxon>Craniata</taxon>
        <taxon>Vertebrata</taxon>
        <taxon>Euteleostomi</taxon>
        <taxon>Mammalia</taxon>
        <taxon>Eutheria</taxon>
        <taxon>Laurasiatheria</taxon>
        <taxon>Carnivora</taxon>
        <taxon>Caniformia</taxon>
        <taxon>Canidae</taxon>
        <taxon>Nyctereutes</taxon>
    </lineage>
</organism>
<gene>
    <name evidence="8" type="ORF">NYPRO_LOCUS6793</name>
</gene>
<proteinExistence type="inferred from homology"/>
<evidence type="ECO:0000256" key="7">
    <source>
        <dbReference type="SAM" id="SignalP"/>
    </source>
</evidence>
<keyword evidence="5" id="KW-0864">Zinc transport</keyword>
<evidence type="ECO:0000256" key="6">
    <source>
        <dbReference type="ARBA" id="ARBA00023065"/>
    </source>
</evidence>
<name>A0A811YAM8_NYCPR</name>
<dbReference type="PANTHER" id="PTHR46531">
    <property type="entry name" value="ZINC TRANSPORTER 6"/>
    <property type="match status" value="1"/>
</dbReference>
<evidence type="ECO:0000313" key="8">
    <source>
        <dbReference type="EMBL" id="CAD7673998.1"/>
    </source>
</evidence>
<keyword evidence="4" id="KW-0862">Zinc</keyword>
<comment type="similarity">
    <text evidence="2">Belongs to the cation diffusion facilitator (CDF) transporter (TC 2.A.4) family. SLC30A subfamily.</text>
</comment>
<accession>A0A811YAM8</accession>
<keyword evidence="9" id="KW-1185">Reference proteome</keyword>
<comment type="caution">
    <text evidence="8">The sequence shown here is derived from an EMBL/GenBank/DDBJ whole genome shotgun (WGS) entry which is preliminary data.</text>
</comment>
<dbReference type="AlphaFoldDB" id="A0A811YAM8"/>
<feature type="signal peptide" evidence="7">
    <location>
        <begin position="1"/>
        <end position="24"/>
    </location>
</feature>
<evidence type="ECO:0000256" key="2">
    <source>
        <dbReference type="ARBA" id="ARBA00008873"/>
    </source>
</evidence>
<feature type="chain" id="PRO_5032878414" evidence="7">
    <location>
        <begin position="25"/>
        <end position="190"/>
    </location>
</feature>
<evidence type="ECO:0000313" key="9">
    <source>
        <dbReference type="Proteomes" id="UP000645828"/>
    </source>
</evidence>
<evidence type="ECO:0000256" key="5">
    <source>
        <dbReference type="ARBA" id="ARBA00022906"/>
    </source>
</evidence>
<comment type="subcellular location">
    <subcellularLocation>
        <location evidence="1">Endomembrane system</location>
        <topology evidence="1">Multi-pass membrane protein</topology>
    </subcellularLocation>
</comment>